<dbReference type="Proteomes" id="UP000282613">
    <property type="component" value="Unassembled WGS sequence"/>
</dbReference>
<gene>
    <name evidence="1" type="ORF">TASK_LOCUS6506</name>
</gene>
<dbReference type="OrthoDB" id="10263782at2759"/>
<keyword evidence="2" id="KW-1185">Reference proteome</keyword>
<dbReference type="Pfam" id="PF10229">
    <property type="entry name" value="MMADHC"/>
    <property type="match status" value="1"/>
</dbReference>
<evidence type="ECO:0000313" key="2">
    <source>
        <dbReference type="Proteomes" id="UP000282613"/>
    </source>
</evidence>
<dbReference type="STRING" id="60517.A0A0R3W848"/>
<evidence type="ECO:0000313" key="1">
    <source>
        <dbReference type="EMBL" id="VDK36849.1"/>
    </source>
</evidence>
<protein>
    <submittedName>
        <fullName evidence="3">Methylmalonic aciduria and homocystinuria type D-like protein, mitochondrial</fullName>
    </submittedName>
</protein>
<dbReference type="PANTHER" id="PTHR13192">
    <property type="entry name" value="MY011 PROTEIN"/>
    <property type="match status" value="1"/>
</dbReference>
<dbReference type="AlphaFoldDB" id="A0A0R3W848"/>
<reference evidence="3" key="1">
    <citation type="submission" date="2017-02" db="UniProtKB">
        <authorList>
            <consortium name="WormBaseParasite"/>
        </authorList>
    </citation>
    <scope>IDENTIFICATION</scope>
</reference>
<dbReference type="WBParaSite" id="TASK_0000650501-mRNA-1">
    <property type="protein sequence ID" value="TASK_0000650501-mRNA-1"/>
    <property type="gene ID" value="TASK_0000650501"/>
</dbReference>
<proteinExistence type="predicted"/>
<sequence>VILSRRRSPFRSWPETQLGPINAVNPRCPLPGHVGLLEIPKENKKSFVPAILNLPPTSMNHYVSIMVQAGNHLEKFDTEIQSHVPDIDTSIIECIVCACPQLIKSDLMTLFPSKNFSESRMTTIIFRHQMGMRTVESIEHIYEIFIQSAIEICVSLKNLGYWADFIHPTSGIPYLGFHDEPAIARLNKRLTNFYFVVDNEGCCKILRNRQFDKHLFIGVIFTDAPKDHPLLTHLSTTER</sequence>
<name>A0A0R3W848_TAEAS</name>
<dbReference type="InterPro" id="IPR019362">
    <property type="entry name" value="MMADHC"/>
</dbReference>
<dbReference type="EMBL" id="UYRS01018508">
    <property type="protein sequence ID" value="VDK36849.1"/>
    <property type="molecule type" value="Genomic_DNA"/>
</dbReference>
<dbReference type="GO" id="GO:0005739">
    <property type="term" value="C:mitochondrion"/>
    <property type="evidence" value="ECO:0007669"/>
    <property type="project" value="TreeGrafter"/>
</dbReference>
<dbReference type="GO" id="GO:0009235">
    <property type="term" value="P:cobalamin metabolic process"/>
    <property type="evidence" value="ECO:0007669"/>
    <property type="project" value="InterPro"/>
</dbReference>
<dbReference type="PANTHER" id="PTHR13192:SF3">
    <property type="entry name" value="COBALAMIN TRAFFICKING PROTEIN CBLD"/>
    <property type="match status" value="1"/>
</dbReference>
<evidence type="ECO:0000313" key="3">
    <source>
        <dbReference type="WBParaSite" id="TASK_0000650501-mRNA-1"/>
    </source>
</evidence>
<accession>A0A0R3W848</accession>
<reference evidence="1 2" key="2">
    <citation type="submission" date="2018-11" db="EMBL/GenBank/DDBJ databases">
        <authorList>
            <consortium name="Pathogen Informatics"/>
        </authorList>
    </citation>
    <scope>NUCLEOTIDE SEQUENCE [LARGE SCALE GENOMIC DNA]</scope>
</reference>
<organism evidence="3">
    <name type="scientific">Taenia asiatica</name>
    <name type="common">Asian tapeworm</name>
    <dbReference type="NCBI Taxonomy" id="60517"/>
    <lineage>
        <taxon>Eukaryota</taxon>
        <taxon>Metazoa</taxon>
        <taxon>Spiralia</taxon>
        <taxon>Lophotrochozoa</taxon>
        <taxon>Platyhelminthes</taxon>
        <taxon>Cestoda</taxon>
        <taxon>Eucestoda</taxon>
        <taxon>Cyclophyllidea</taxon>
        <taxon>Taeniidae</taxon>
        <taxon>Taenia</taxon>
    </lineage>
</organism>